<accession>A0AAV3S1U0</accession>
<name>A0AAV3S1U0_LITER</name>
<dbReference type="PANTHER" id="PTHR31973">
    <property type="entry name" value="POLYPROTEIN, PUTATIVE-RELATED"/>
    <property type="match status" value="1"/>
</dbReference>
<reference evidence="1 2" key="1">
    <citation type="submission" date="2024-01" db="EMBL/GenBank/DDBJ databases">
        <title>The complete chloroplast genome sequence of Lithospermum erythrorhizon: insights into the phylogenetic relationship among Boraginaceae species and the maternal lineages of purple gromwells.</title>
        <authorList>
            <person name="Okada T."/>
            <person name="Watanabe K."/>
        </authorList>
    </citation>
    <scope>NUCLEOTIDE SEQUENCE [LARGE SCALE GENOMIC DNA]</scope>
</reference>
<dbReference type="AlphaFoldDB" id="A0AAV3S1U0"/>
<evidence type="ECO:0000313" key="1">
    <source>
        <dbReference type="EMBL" id="GAA0186617.1"/>
    </source>
</evidence>
<sequence length="188" mass="22331">MIEDISIVDEEDYVFMSDKQKGLEGKPEHWCWAFFCLEVQSDMLCNNLSESFNFFILSARDKAIITMFERIKRLCMERIKNRRLAIGTKPGPLCPRINKILERFVRQAGRPKLSRRKDITEIQQAKGKKRLRRWTLKIVSIVELEGTMSEHMPRKRLILKLVEGVPKRTRKYLMKRSMILSKFLMRPI</sequence>
<gene>
    <name evidence="1" type="ORF">LIER_33905</name>
</gene>
<evidence type="ECO:0000313" key="2">
    <source>
        <dbReference type="Proteomes" id="UP001454036"/>
    </source>
</evidence>
<proteinExistence type="predicted"/>
<organism evidence="1 2">
    <name type="scientific">Lithospermum erythrorhizon</name>
    <name type="common">Purple gromwell</name>
    <name type="synonym">Lithospermum officinale var. erythrorhizon</name>
    <dbReference type="NCBI Taxonomy" id="34254"/>
    <lineage>
        <taxon>Eukaryota</taxon>
        <taxon>Viridiplantae</taxon>
        <taxon>Streptophyta</taxon>
        <taxon>Embryophyta</taxon>
        <taxon>Tracheophyta</taxon>
        <taxon>Spermatophyta</taxon>
        <taxon>Magnoliopsida</taxon>
        <taxon>eudicotyledons</taxon>
        <taxon>Gunneridae</taxon>
        <taxon>Pentapetalae</taxon>
        <taxon>asterids</taxon>
        <taxon>lamiids</taxon>
        <taxon>Boraginales</taxon>
        <taxon>Boraginaceae</taxon>
        <taxon>Boraginoideae</taxon>
        <taxon>Lithospermeae</taxon>
        <taxon>Lithospermum</taxon>
    </lineage>
</organism>
<protein>
    <submittedName>
        <fullName evidence="1">Uncharacterized protein</fullName>
    </submittedName>
</protein>
<dbReference type="Proteomes" id="UP001454036">
    <property type="component" value="Unassembled WGS sequence"/>
</dbReference>
<dbReference type="EMBL" id="BAABME010013882">
    <property type="protein sequence ID" value="GAA0186617.1"/>
    <property type="molecule type" value="Genomic_DNA"/>
</dbReference>
<keyword evidence="2" id="KW-1185">Reference proteome</keyword>
<comment type="caution">
    <text evidence="1">The sequence shown here is derived from an EMBL/GenBank/DDBJ whole genome shotgun (WGS) entry which is preliminary data.</text>
</comment>
<dbReference type="PANTHER" id="PTHR31973:SF187">
    <property type="entry name" value="MUTATOR TRANSPOSASE MUDRA PROTEIN"/>
    <property type="match status" value="1"/>
</dbReference>